<evidence type="ECO:0000259" key="2">
    <source>
        <dbReference type="PROSITE" id="PS51123"/>
    </source>
</evidence>
<keyword evidence="1" id="KW-0472">Membrane</keyword>
<keyword evidence="3" id="KW-0969">Cilium</keyword>
<evidence type="ECO:0000256" key="1">
    <source>
        <dbReference type="PROSITE-ProRule" id="PRU00473"/>
    </source>
</evidence>
<keyword evidence="3" id="KW-0966">Cell projection</keyword>
<feature type="domain" description="OmpA-like" evidence="2">
    <location>
        <begin position="450"/>
        <end position="574"/>
    </location>
</feature>
<keyword evidence="3" id="KW-0282">Flagellum</keyword>
<organism evidence="3 4">
    <name type="scientific">Nitrospira defluvii</name>
    <dbReference type="NCBI Taxonomy" id="330214"/>
    <lineage>
        <taxon>Bacteria</taxon>
        <taxon>Pseudomonadati</taxon>
        <taxon>Nitrospirota</taxon>
        <taxon>Nitrospiria</taxon>
        <taxon>Nitrospirales</taxon>
        <taxon>Nitrospiraceae</taxon>
        <taxon>Nitrospira</taxon>
    </lineage>
</organism>
<protein>
    <submittedName>
        <fullName evidence="3">Flagellar motor protein MotB</fullName>
    </submittedName>
</protein>
<comment type="caution">
    <text evidence="3">The sequence shown here is derived from an EMBL/GenBank/DDBJ whole genome shotgun (WGS) entry which is preliminary data.</text>
</comment>
<gene>
    <name evidence="3" type="ORF">NSPZN2_11046</name>
</gene>
<reference evidence="3 4" key="1">
    <citation type="submission" date="2021-02" db="EMBL/GenBank/DDBJ databases">
        <authorList>
            <person name="Han P."/>
        </authorList>
    </citation>
    <scope>NUCLEOTIDE SEQUENCE [LARGE SCALE GENOMIC DNA]</scope>
    <source>
        <strain evidence="3">Candidatus Nitrospira sp. ZN2</strain>
    </source>
</reference>
<evidence type="ECO:0000313" key="4">
    <source>
        <dbReference type="Proteomes" id="UP000675880"/>
    </source>
</evidence>
<sequence length="576" mass="63123">MAQAPKAIAPTGDGDYAELRSLLLAPEQSRLEELQEQVEHIDLNAQNVSRLLPDAIALRGGHDQRLTQVLTPHVSEALGTAVRKQPQMIVDAIAPIMMPAIRQSIANALRSMVQSLNQTIEHSLSLRSMQWRLEALRTGKPFAEIVLLHTLCYRVEQVFLIHSQTGLLLAHAAGDSVAVQDETLVSGMLSAIRAFVQDSFGAAPDQVLNTLRVGELTVWIEQGPVAILAAVIRGTPPEHFHIRLQDTLTRIHAEQADALARFEGDASTLAGVTPLLEDCLQAQFEPRRRAVSPMTWTLVAVLLLGAAWWGASVYQERQRWQAFLARLGAEPGLVLTAVDTEGRQYRLAGLRDPLAADPAALLQESGLDPGHITTQWRPYYALDAAFILKRAGLVLSPPTTVQLTLEGTRLIAAGTAPAQWIRESRRLAQLLPGLEHYDDRRLTRQSLDVVTQELAQASILFEQGRADIRSSEQRHSLSRIVTLLGQIDELARLSGTTLTIRITGQTDIVGGLAQNRRLSEIRAQSALDAIHPATFPSIRFEAHGVTPPPEAQGARATAVLPEDRRVSFRVTVHQAP</sequence>
<dbReference type="PROSITE" id="PS51123">
    <property type="entry name" value="OMPA_2"/>
    <property type="match status" value="1"/>
</dbReference>
<dbReference type="SUPFAM" id="SSF103088">
    <property type="entry name" value="OmpA-like"/>
    <property type="match status" value="1"/>
</dbReference>
<dbReference type="Proteomes" id="UP000675880">
    <property type="component" value="Unassembled WGS sequence"/>
</dbReference>
<evidence type="ECO:0000313" key="3">
    <source>
        <dbReference type="EMBL" id="CAE6707427.1"/>
    </source>
</evidence>
<dbReference type="RefSeq" id="WP_213040839.1">
    <property type="nucleotide sequence ID" value="NZ_CAJNBJ010000001.1"/>
</dbReference>
<proteinExistence type="predicted"/>
<accession>A0ABM8QNX2</accession>
<dbReference type="InterPro" id="IPR006665">
    <property type="entry name" value="OmpA-like"/>
</dbReference>
<dbReference type="EMBL" id="CAJNBJ010000001">
    <property type="protein sequence ID" value="CAE6707427.1"/>
    <property type="molecule type" value="Genomic_DNA"/>
</dbReference>
<dbReference type="Gene3D" id="3.30.1330.60">
    <property type="entry name" value="OmpA-like domain"/>
    <property type="match status" value="1"/>
</dbReference>
<dbReference type="InterPro" id="IPR036737">
    <property type="entry name" value="OmpA-like_sf"/>
</dbReference>
<keyword evidence="4" id="KW-1185">Reference proteome</keyword>
<name>A0ABM8QNX2_9BACT</name>